<dbReference type="AlphaFoldDB" id="A0A1I2FYN7"/>
<evidence type="ECO:0000256" key="1">
    <source>
        <dbReference type="ARBA" id="ARBA00022723"/>
    </source>
</evidence>
<dbReference type="Pfam" id="PF07687">
    <property type="entry name" value="M20_dimer"/>
    <property type="match status" value="1"/>
</dbReference>
<gene>
    <name evidence="4" type="ORF">SAMN03003324_02367</name>
</gene>
<feature type="domain" description="Peptidase M20 dimerisation" evidence="3">
    <location>
        <begin position="56"/>
        <end position="152"/>
    </location>
</feature>
<dbReference type="PANTHER" id="PTHR43808:SF31">
    <property type="entry name" value="N-ACETYL-L-CITRULLINE DEACETYLASE"/>
    <property type="match status" value="1"/>
</dbReference>
<name>A0A1I2FYN7_9SPHI</name>
<dbReference type="GO" id="GO:0008777">
    <property type="term" value="F:acetylornithine deacetylase activity"/>
    <property type="evidence" value="ECO:0007669"/>
    <property type="project" value="TreeGrafter"/>
</dbReference>
<dbReference type="EMBL" id="FONS01000005">
    <property type="protein sequence ID" value="SFF09908.1"/>
    <property type="molecule type" value="Genomic_DNA"/>
</dbReference>
<dbReference type="RefSeq" id="WP_316931003.1">
    <property type="nucleotide sequence ID" value="NZ_FONS01000005.1"/>
</dbReference>
<dbReference type="Gene3D" id="3.40.630.10">
    <property type="entry name" value="Zn peptidases"/>
    <property type="match status" value="1"/>
</dbReference>
<dbReference type="InterPro" id="IPR050072">
    <property type="entry name" value="Peptidase_M20A"/>
</dbReference>
<dbReference type="InterPro" id="IPR011650">
    <property type="entry name" value="Peptidase_M20_dimer"/>
</dbReference>
<evidence type="ECO:0000259" key="3">
    <source>
        <dbReference type="Pfam" id="PF07687"/>
    </source>
</evidence>
<accession>A0A1I2FYN7</accession>
<organism evidence="4 5">
    <name type="scientific">Pedobacter antarcticus</name>
    <dbReference type="NCBI Taxonomy" id="34086"/>
    <lineage>
        <taxon>Bacteria</taxon>
        <taxon>Pseudomonadati</taxon>
        <taxon>Bacteroidota</taxon>
        <taxon>Sphingobacteriia</taxon>
        <taxon>Sphingobacteriales</taxon>
        <taxon>Sphingobacteriaceae</taxon>
        <taxon>Pedobacter</taxon>
    </lineage>
</organism>
<evidence type="ECO:0000313" key="5">
    <source>
        <dbReference type="Proteomes" id="UP000183129"/>
    </source>
</evidence>
<reference evidence="4 5" key="1">
    <citation type="submission" date="2016-10" db="EMBL/GenBank/DDBJ databases">
        <authorList>
            <person name="de Groot N.N."/>
        </authorList>
    </citation>
    <scope>NUCLEOTIDE SEQUENCE [LARGE SCALE GENOMIC DNA]</scope>
    <source>
        <strain evidence="4 5">ATCC 51969</strain>
    </source>
</reference>
<dbReference type="GO" id="GO:0006526">
    <property type="term" value="P:L-arginine biosynthetic process"/>
    <property type="evidence" value="ECO:0007669"/>
    <property type="project" value="TreeGrafter"/>
</dbReference>
<dbReference type="Gene3D" id="3.30.70.360">
    <property type="match status" value="1"/>
</dbReference>
<dbReference type="SUPFAM" id="SSF55031">
    <property type="entry name" value="Bacterial exopeptidase dimerisation domain"/>
    <property type="match status" value="1"/>
</dbReference>
<dbReference type="InterPro" id="IPR036264">
    <property type="entry name" value="Bact_exopeptidase_dim_dom"/>
</dbReference>
<keyword evidence="2" id="KW-0378">Hydrolase</keyword>
<dbReference type="PANTHER" id="PTHR43808">
    <property type="entry name" value="ACETYLORNITHINE DEACETYLASE"/>
    <property type="match status" value="1"/>
</dbReference>
<dbReference type="SUPFAM" id="SSF53187">
    <property type="entry name" value="Zn-dependent exopeptidases"/>
    <property type="match status" value="1"/>
</dbReference>
<keyword evidence="1" id="KW-0479">Metal-binding</keyword>
<dbReference type="STRING" id="34086.SAMN04488084_104320"/>
<proteinExistence type="predicted"/>
<sequence>MVNCIYEDHDLPFNLCLALTAEEETSGTYGIKCILQDLMPVSFAIVGEPTGMQMAVAERGSMVLDCVCTGRAGHAAREEGDNAIYKALKDINWFAGYHFPVDPGQPESVKLTVTGVHAGIQHNIVPGECSFVVDVRFDHNYTQKEILTVIDNIPFVRSRSGQMCFTLRTSLSHIRW</sequence>
<evidence type="ECO:0000313" key="4">
    <source>
        <dbReference type="EMBL" id="SFF09908.1"/>
    </source>
</evidence>
<dbReference type="Proteomes" id="UP000183129">
    <property type="component" value="Unassembled WGS sequence"/>
</dbReference>
<evidence type="ECO:0000256" key="2">
    <source>
        <dbReference type="ARBA" id="ARBA00022801"/>
    </source>
</evidence>
<protein>
    <submittedName>
        <fullName evidence="4">Peptidase dimerisation domain-containing protein</fullName>
    </submittedName>
</protein>